<comment type="catalytic activity">
    <reaction evidence="14">
        <text>[GlcNAc-(1-&gt;4)-Mur2Ac(oyl-L-Ala-gamma-D-Glu-L-Lys-D-Ala-D-Ala)](n)-di-trans,octa-cis-undecaprenyl diphosphate + beta-D-GlcNAc-(1-&gt;4)-Mur2Ac(oyl-L-Ala-gamma-D-Glu-L-Lys-D-Ala-D-Ala)-di-trans,octa-cis-undecaprenyl diphosphate = [GlcNAc-(1-&gt;4)-Mur2Ac(oyl-L-Ala-gamma-D-Glu-L-Lys-D-Ala-D-Ala)](n+1)-di-trans,octa-cis-undecaprenyl diphosphate + di-trans,octa-cis-undecaprenyl diphosphate + H(+)</text>
        <dbReference type="Rhea" id="RHEA:23708"/>
        <dbReference type="Rhea" id="RHEA-COMP:9602"/>
        <dbReference type="Rhea" id="RHEA-COMP:9603"/>
        <dbReference type="ChEBI" id="CHEBI:15378"/>
        <dbReference type="ChEBI" id="CHEBI:58405"/>
        <dbReference type="ChEBI" id="CHEBI:60033"/>
        <dbReference type="ChEBI" id="CHEBI:78435"/>
        <dbReference type="EC" id="2.4.99.28"/>
    </reaction>
</comment>
<feature type="domain" description="Glycosyl transferase family 51" evidence="17">
    <location>
        <begin position="115"/>
        <end position="280"/>
    </location>
</feature>
<evidence type="ECO:0000256" key="5">
    <source>
        <dbReference type="ARBA" id="ARBA00022670"/>
    </source>
</evidence>
<keyword evidence="19" id="KW-1185">Reference proteome</keyword>
<evidence type="ECO:0000256" key="6">
    <source>
        <dbReference type="ARBA" id="ARBA00022676"/>
    </source>
</evidence>
<comment type="pathway">
    <text evidence="1">Cell wall biogenesis; peptidoglycan biosynthesis.</text>
</comment>
<dbReference type="Pfam" id="PF00905">
    <property type="entry name" value="Transpeptidase"/>
    <property type="match status" value="1"/>
</dbReference>
<dbReference type="GO" id="GO:0006508">
    <property type="term" value="P:proteolysis"/>
    <property type="evidence" value="ECO:0007669"/>
    <property type="project" value="UniProtKB-KW"/>
</dbReference>
<keyword evidence="11" id="KW-0511">Multifunctional enzyme</keyword>
<dbReference type="GO" id="GO:0009002">
    <property type="term" value="F:serine-type D-Ala-D-Ala carboxypeptidase activity"/>
    <property type="evidence" value="ECO:0007669"/>
    <property type="project" value="UniProtKB-EC"/>
</dbReference>
<evidence type="ECO:0000256" key="15">
    <source>
        <dbReference type="SAM" id="MobiDB-lite"/>
    </source>
</evidence>
<keyword evidence="5" id="KW-0645">Protease</keyword>
<dbReference type="Gene3D" id="1.10.3810.10">
    <property type="entry name" value="Biosynthetic peptidoglycan transglycosylase-like"/>
    <property type="match status" value="1"/>
</dbReference>
<evidence type="ECO:0000256" key="9">
    <source>
        <dbReference type="ARBA" id="ARBA00022960"/>
    </source>
</evidence>
<keyword evidence="10" id="KW-0573">Peptidoglycan synthesis</keyword>
<feature type="domain" description="Penicillin-binding protein transpeptidase" evidence="16">
    <location>
        <begin position="371"/>
        <end position="612"/>
    </location>
</feature>
<dbReference type="InterPro" id="IPR050396">
    <property type="entry name" value="Glycosyltr_51/Transpeptidase"/>
</dbReference>
<protein>
    <submittedName>
        <fullName evidence="18">Penicillin-binding protein 1A</fullName>
    </submittedName>
</protein>
<evidence type="ECO:0000256" key="10">
    <source>
        <dbReference type="ARBA" id="ARBA00022984"/>
    </source>
</evidence>
<dbReference type="InterPro" id="IPR036950">
    <property type="entry name" value="PBP_transglycosylase"/>
</dbReference>
<evidence type="ECO:0000256" key="11">
    <source>
        <dbReference type="ARBA" id="ARBA00023268"/>
    </source>
</evidence>
<evidence type="ECO:0000256" key="14">
    <source>
        <dbReference type="ARBA" id="ARBA00049902"/>
    </source>
</evidence>
<evidence type="ECO:0000259" key="16">
    <source>
        <dbReference type="Pfam" id="PF00905"/>
    </source>
</evidence>
<dbReference type="GO" id="GO:0009252">
    <property type="term" value="P:peptidoglycan biosynthetic process"/>
    <property type="evidence" value="ECO:0007669"/>
    <property type="project" value="UniProtKB-UniPathway"/>
</dbReference>
<evidence type="ECO:0000256" key="1">
    <source>
        <dbReference type="ARBA" id="ARBA00004752"/>
    </source>
</evidence>
<keyword evidence="9" id="KW-0133">Cell shape</keyword>
<dbReference type="EMBL" id="SLWL01000004">
    <property type="protein sequence ID" value="TCO14132.1"/>
    <property type="molecule type" value="Genomic_DNA"/>
</dbReference>
<evidence type="ECO:0000256" key="8">
    <source>
        <dbReference type="ARBA" id="ARBA00022801"/>
    </source>
</evidence>
<feature type="compositionally biased region" description="Low complexity" evidence="15">
    <location>
        <begin position="728"/>
        <end position="741"/>
    </location>
</feature>
<dbReference type="SUPFAM" id="SSF56601">
    <property type="entry name" value="beta-lactamase/transpeptidase-like"/>
    <property type="match status" value="1"/>
</dbReference>
<feature type="region of interest" description="Disordered" evidence="15">
    <location>
        <begin position="713"/>
        <end position="759"/>
    </location>
</feature>
<evidence type="ECO:0000259" key="17">
    <source>
        <dbReference type="Pfam" id="PF00912"/>
    </source>
</evidence>
<comment type="similarity">
    <text evidence="2">In the C-terminal section; belongs to the transpeptidase family.</text>
</comment>
<evidence type="ECO:0000256" key="13">
    <source>
        <dbReference type="ARBA" id="ARBA00034000"/>
    </source>
</evidence>
<dbReference type="Gene3D" id="3.40.710.10">
    <property type="entry name" value="DD-peptidase/beta-lactamase superfamily"/>
    <property type="match status" value="1"/>
</dbReference>
<dbReference type="AlphaFoldDB" id="A0A4R2GU04"/>
<sequence length="759" mass="81160">MAPGKGSLTTKIRHLALAMDARIDSGLYTLGTRAGEAWRTWRDFTDRFAVSGFRKAVVDLSCEALTLSVGAGVVLVALAQPAFRLTEGENWLKQTDLAVTFLDRYGVEIGRRGIRQNDALELSDYPDYFISAVLATEDRRFFDHYGIDPMGTARALTVNANSSGVVQGGSTITQQLAKNMFLSNERSLERKIKEAFLALFLETRLSKQQILKLYLDRVYMGAGNFGAAAAADFYFGKSARDLTLAESAMLAGLFKAPTRYAPHINLPAARARASDVLDNMVDAGMLTAGQVTSAKRNPATALDRKRDFSPDYFLDWAYDDIRSMAEAGKLGDERVLTVRTTLDPLAQRSAESAIENALRQYGSQWGASQAGTVVMEPDGAVRALVGGRDYGASQFNRATDSLRQPGSSFKPYVYATALLAGIVTPTSTVVDSPVCIGNWCPANYGRSFAGSMSLTTALVKSINSIPVKLSIMLGKGNARIGRARIIEIARSMGLEHELRDSTSLPIGSAEVKIIEHTSGFAVFANGGFRAKAWSAAEIRTSHDRILWQHDRDAPPPARVLPAGVVANINQMLTKAVEEGTGRRARIDGVRVAGKTGTTNAYRDGWFGGYTGNYVAAIWMGNDDFSSTNRMTGGTLPAQTWREMMEPLHRAVRLRPLPGVDPAPPASAAPSQAPAIASADAAARADVVSAHSAPALNDIGALFSGVLRNVSGRAAETAGSPPPFDRRNPAPASPRANASTPAGCDGGAGSNAQRSSLRCG</sequence>
<comment type="catalytic activity">
    <reaction evidence="13">
        <text>Preferential cleavage: (Ac)2-L-Lys-D-Ala-|-D-Ala. Also transpeptidation of peptidyl-alanyl moieties that are N-acyl substituents of D-alanine.</text>
        <dbReference type="EC" id="3.4.16.4"/>
    </reaction>
</comment>
<evidence type="ECO:0000256" key="12">
    <source>
        <dbReference type="ARBA" id="ARBA00023316"/>
    </source>
</evidence>
<name>A0A4R2GU04_9HYPH</name>
<comment type="caution">
    <text evidence="18">The sequence shown here is derived from an EMBL/GenBank/DDBJ whole genome shotgun (WGS) entry which is preliminary data.</text>
</comment>
<dbReference type="PANTHER" id="PTHR32282:SF33">
    <property type="entry name" value="PEPTIDOGLYCAN GLYCOSYLTRANSFERASE"/>
    <property type="match status" value="1"/>
</dbReference>
<keyword evidence="12" id="KW-0961">Cell wall biogenesis/degradation</keyword>
<evidence type="ECO:0000256" key="7">
    <source>
        <dbReference type="ARBA" id="ARBA00022679"/>
    </source>
</evidence>
<dbReference type="FunFam" id="1.10.3810.10:FF:000001">
    <property type="entry name" value="Penicillin-binding protein 1A"/>
    <property type="match status" value="1"/>
</dbReference>
<dbReference type="InterPro" id="IPR012338">
    <property type="entry name" value="Beta-lactam/transpept-like"/>
</dbReference>
<accession>A0A4R2GU04</accession>
<evidence type="ECO:0000256" key="3">
    <source>
        <dbReference type="ARBA" id="ARBA00007739"/>
    </source>
</evidence>
<gene>
    <name evidence="18" type="ORF">EV666_10484</name>
</gene>
<feature type="compositionally biased region" description="Polar residues" evidence="15">
    <location>
        <begin position="749"/>
        <end position="759"/>
    </location>
</feature>
<dbReference type="Proteomes" id="UP000294881">
    <property type="component" value="Unassembled WGS sequence"/>
</dbReference>
<evidence type="ECO:0000256" key="4">
    <source>
        <dbReference type="ARBA" id="ARBA00022645"/>
    </source>
</evidence>
<keyword evidence="8" id="KW-0378">Hydrolase</keyword>
<reference evidence="18 19" key="1">
    <citation type="submission" date="2019-03" db="EMBL/GenBank/DDBJ databases">
        <title>Genomic Encyclopedia of Type Strains, Phase IV (KMG-IV): sequencing the most valuable type-strain genomes for metagenomic binning, comparative biology and taxonomic classification.</title>
        <authorList>
            <person name="Goeker M."/>
        </authorList>
    </citation>
    <scope>NUCLEOTIDE SEQUENCE [LARGE SCALE GENOMIC DNA]</scope>
    <source>
        <strain evidence="18 19">DSM 22958</strain>
    </source>
</reference>
<dbReference type="InterPro" id="IPR001460">
    <property type="entry name" value="PCN-bd_Tpept"/>
</dbReference>
<dbReference type="GO" id="GO:0008360">
    <property type="term" value="P:regulation of cell shape"/>
    <property type="evidence" value="ECO:0007669"/>
    <property type="project" value="UniProtKB-KW"/>
</dbReference>
<comment type="similarity">
    <text evidence="3">In the N-terminal section; belongs to the glycosyltransferase 51 family.</text>
</comment>
<dbReference type="Pfam" id="PF00912">
    <property type="entry name" value="Transgly"/>
    <property type="match status" value="1"/>
</dbReference>
<evidence type="ECO:0000256" key="2">
    <source>
        <dbReference type="ARBA" id="ARBA00007090"/>
    </source>
</evidence>
<dbReference type="GO" id="GO:0008658">
    <property type="term" value="F:penicillin binding"/>
    <property type="evidence" value="ECO:0007669"/>
    <property type="project" value="InterPro"/>
</dbReference>
<organism evidence="18 19">
    <name type="scientific">Camelimonas lactis</name>
    <dbReference type="NCBI Taxonomy" id="659006"/>
    <lineage>
        <taxon>Bacteria</taxon>
        <taxon>Pseudomonadati</taxon>
        <taxon>Pseudomonadota</taxon>
        <taxon>Alphaproteobacteria</taxon>
        <taxon>Hyphomicrobiales</taxon>
        <taxon>Chelatococcaceae</taxon>
        <taxon>Camelimonas</taxon>
    </lineage>
</organism>
<keyword evidence="7" id="KW-0808">Transferase</keyword>
<dbReference type="SUPFAM" id="SSF53955">
    <property type="entry name" value="Lysozyme-like"/>
    <property type="match status" value="1"/>
</dbReference>
<dbReference type="GO" id="GO:0071555">
    <property type="term" value="P:cell wall organization"/>
    <property type="evidence" value="ECO:0007669"/>
    <property type="project" value="UniProtKB-KW"/>
</dbReference>
<dbReference type="InterPro" id="IPR001264">
    <property type="entry name" value="Glyco_trans_51"/>
</dbReference>
<keyword evidence="6" id="KW-0328">Glycosyltransferase</keyword>
<dbReference type="UniPathway" id="UPA00219"/>
<dbReference type="NCBIfam" id="TIGR02074">
    <property type="entry name" value="PBP_1a_fam"/>
    <property type="match status" value="1"/>
</dbReference>
<evidence type="ECO:0000313" key="19">
    <source>
        <dbReference type="Proteomes" id="UP000294881"/>
    </source>
</evidence>
<keyword evidence="4" id="KW-0121">Carboxypeptidase</keyword>
<dbReference type="InterPro" id="IPR023346">
    <property type="entry name" value="Lysozyme-like_dom_sf"/>
</dbReference>
<evidence type="ECO:0000313" key="18">
    <source>
        <dbReference type="EMBL" id="TCO14132.1"/>
    </source>
</evidence>
<dbReference type="GO" id="GO:0030288">
    <property type="term" value="C:outer membrane-bounded periplasmic space"/>
    <property type="evidence" value="ECO:0007669"/>
    <property type="project" value="TreeGrafter"/>
</dbReference>
<dbReference type="GO" id="GO:0008955">
    <property type="term" value="F:peptidoglycan glycosyltransferase activity"/>
    <property type="evidence" value="ECO:0007669"/>
    <property type="project" value="UniProtKB-EC"/>
</dbReference>
<proteinExistence type="inferred from homology"/>
<dbReference type="PANTHER" id="PTHR32282">
    <property type="entry name" value="BINDING PROTEIN TRANSPEPTIDASE, PUTATIVE-RELATED"/>
    <property type="match status" value="1"/>
</dbReference>